<feature type="region of interest" description="Disordered" evidence="1">
    <location>
        <begin position="1319"/>
        <end position="1343"/>
    </location>
</feature>
<feature type="region of interest" description="Disordered" evidence="1">
    <location>
        <begin position="409"/>
        <end position="497"/>
    </location>
</feature>
<accession>A0A061BJ88</accession>
<organism evidence="2">
    <name type="scientific">Rhodotorula toruloides</name>
    <name type="common">Yeast</name>
    <name type="synonym">Rhodosporidium toruloides</name>
    <dbReference type="NCBI Taxonomy" id="5286"/>
    <lineage>
        <taxon>Eukaryota</taxon>
        <taxon>Fungi</taxon>
        <taxon>Dikarya</taxon>
        <taxon>Basidiomycota</taxon>
        <taxon>Pucciniomycotina</taxon>
        <taxon>Microbotryomycetes</taxon>
        <taxon>Sporidiobolales</taxon>
        <taxon>Sporidiobolaceae</taxon>
        <taxon>Rhodotorula</taxon>
    </lineage>
</organism>
<sequence>MGIPGFFDLARAMGAMDEMDLPRDGHARGRALAKKCLEHDIKIIFVDVSSITGNVFIRTVRDYKPTDFRGFAHIQTLIDVRSAAELHSILLPIRQSLPNTQIILDFDHPQWRPQVKEEEAKKRENERLELVLAAVLDHAARIRAGGKKHQSRAQRHLERAGLAPPAGDGFATSAASWLVKNAILTTAPADADGLIARAARVVTSTPLRACLPSSGDTPPTPLVGLVAPPDQLSYLSSLSAFGSNILVIANDSDLAANTGSLAAQYFARVQPVKMKTLLGWIDKRVLECGLGIDGDGVGLANRAMAMGQDFVEGRGVHGLGPAKIVAAGAPTRDFLDTDWIGLEDVGIDIVEGEWALLRPSVEAAAKAIVPEDPWTPALRAFRGDDVELFDKFVLAESIWRELVVAHQAADTPPQTPSRSSAGADKAPVPPLKSRRPAQVASPSTSLTAKPTLHNLRPPPGTEFAVARRPRQRLEASATPRPALADKGTAINPPIPTPLVTGQARRRQAKAAAKRSTMVQVRPRGHVEPTWNQLSRLIPDPASVSATLSATSMLPSTPATAWTSLTASHTASSPAASTSTSTTPSSTAGSSSPANQKRRGPKAPTLADLRKEAKAKRKAEPQEEDQHDGGGPAAVQKEPKKLMALRKTIPIRSRDLNLRLSSTSPSVFRLLQLIHGIFNSFVPLLVLVLTNEIQTLRARHFPLSPAFLRFASDPAEASKAVVRAIKLMLDLATGEKGGNSAEASVWVLMADELGLAPASETQRSWEEEWRDVGAGVQGQLLKRSIPLGDYLAIQRTQDIFQLPTLLARFLRHPAALAILEDIVTKYSTSLFNIRRTRFGKFIKTLGEAFLTAPWAAATQLYSYAHQLRLSLVYLYGPPAELPELSVPGGHPALPPLLPIPSFPFIAAPDVSVLENLSAAAVSSPPLYNAITSLLPTILGHSTAHTPLAPTAVLAAISVLKPRLSQLCAAAEPPILLEDIAFLLVCLDRLLSHLLTLVALSEVAADELEADQPKTGRSSGTGSAWRDGRHSRLIGASSIEASGGYASSRWSGDERDQRAQARLEAVMDAASWRRKTGGGNGAQDVEEDEEQGGSRLAQVLPNAAGSIKRVASGGGAELVSGVSLLAALEQVVERLSVPPASPAALALTSNGATRASFLPIHVPASVADICGLIFLFVTQSDFRPADIARAAATAVDTTRPILLSQTNLDKSTALARRFDTASALLASHVTSPVDVGAGSDAWRTAQAMRALWGKSSSAAKIHQLASADQLEAFALVFGNARLGHLPHGALSFSPTRLHVKVLRVDLAPAHLVRTVLAAAGPPDTLPQPSASNVPDTASSHPSQLPSLSVSDILRLAGKTEHVDKLYAGLSLPPARVPADADASSSSTWFDDNGDLLSTRIGRRRLTYPPFIPEPPIPSLPTLPLLHSKSPLLPTIRQRLGLNADGTGELAEGIVFLFIDLGLKNPVSMWFERSGSPSETRAILLRDAIFLESQRRDARDGRQRSSFDLKRRRDQLHAQAAQQLVAAAGLGPGHVEVSPPALSTTRASSSDSDSSSAPRASSSASASSSSASASSSSACVDSPSTAIDSSSTHAESGLTVVVAIGAGAIESSSGQRGPRAAGPVACKFVEQVSARDDLDVLAFAVDEAYTSSRCVCLDCRSKDDRPSSGLPETSSASPSSAS</sequence>
<reference evidence="2" key="1">
    <citation type="journal article" date="2014" name="Genome Announc.">
        <title>Draft genome sequence of Rhodosporidium toruloides CECT1137, an oleaginous yeast of biotechnological interest.</title>
        <authorList>
            <person name="Morin N."/>
            <person name="Calcas X."/>
            <person name="Devillers H."/>
            <person name="Durrens P."/>
            <person name="Sherman D.J."/>
            <person name="Nicaud J.-M."/>
            <person name="Neuveglise C."/>
        </authorList>
    </citation>
    <scope>NUCLEOTIDE SEQUENCE</scope>
    <source>
        <strain evidence="2">CECT1137</strain>
    </source>
</reference>
<feature type="compositionally biased region" description="Polar residues" evidence="1">
    <location>
        <begin position="1324"/>
        <end position="1343"/>
    </location>
</feature>
<feature type="region of interest" description="Disordered" evidence="1">
    <location>
        <begin position="1007"/>
        <end position="1026"/>
    </location>
</feature>
<feature type="compositionally biased region" description="Low complexity" evidence="1">
    <location>
        <begin position="570"/>
        <end position="593"/>
    </location>
</feature>
<dbReference type="PANTHER" id="PTHR24216">
    <property type="entry name" value="PAXILLIN-RELATED"/>
    <property type="match status" value="1"/>
</dbReference>
<evidence type="ECO:0000256" key="1">
    <source>
        <dbReference type="SAM" id="MobiDB-lite"/>
    </source>
</evidence>
<proteinExistence type="predicted"/>
<feature type="compositionally biased region" description="Low complexity" evidence="1">
    <location>
        <begin position="1664"/>
        <end position="1679"/>
    </location>
</feature>
<dbReference type="EMBL" id="LK052950">
    <property type="protein sequence ID" value="CDR47981.1"/>
    <property type="molecule type" value="Genomic_DNA"/>
</dbReference>
<gene>
    <name evidence="2" type="ORF">RHTO0S_15e04588g</name>
</gene>
<feature type="region of interest" description="Disordered" evidence="1">
    <location>
        <begin position="1071"/>
        <end position="1092"/>
    </location>
</feature>
<evidence type="ECO:0000313" key="2">
    <source>
        <dbReference type="EMBL" id="CDR47981.1"/>
    </source>
</evidence>
<protein>
    <submittedName>
        <fullName evidence="2">RHTO0S15e04588g1_1</fullName>
    </submittedName>
</protein>
<feature type="region of interest" description="Disordered" evidence="1">
    <location>
        <begin position="1656"/>
        <end position="1679"/>
    </location>
</feature>
<feature type="region of interest" description="Disordered" evidence="1">
    <location>
        <begin position="1527"/>
        <end position="1589"/>
    </location>
</feature>
<dbReference type="OrthoDB" id="10524591at2759"/>
<feature type="region of interest" description="Disordered" evidence="1">
    <location>
        <begin position="570"/>
        <end position="639"/>
    </location>
</feature>
<feature type="compositionally biased region" description="Low complexity" evidence="1">
    <location>
        <begin position="1540"/>
        <end position="1583"/>
    </location>
</feature>
<name>A0A061BJ88_RHOTO</name>